<comment type="caution">
    <text evidence="8">The sequence shown here is derived from an EMBL/GenBank/DDBJ whole genome shotgun (WGS) entry which is preliminary data.</text>
</comment>
<dbReference type="SUPFAM" id="SSF53098">
    <property type="entry name" value="Ribonuclease H-like"/>
    <property type="match status" value="1"/>
</dbReference>
<name>A0A438CCE7_VITVI</name>
<dbReference type="InterPro" id="IPR041577">
    <property type="entry name" value="RT_RNaseH_2"/>
</dbReference>
<dbReference type="GO" id="GO:0015074">
    <property type="term" value="P:DNA integration"/>
    <property type="evidence" value="ECO:0007669"/>
    <property type="project" value="InterPro"/>
</dbReference>
<organism evidence="8 9">
    <name type="scientific">Vitis vinifera</name>
    <name type="common">Grape</name>
    <dbReference type="NCBI Taxonomy" id="29760"/>
    <lineage>
        <taxon>Eukaryota</taxon>
        <taxon>Viridiplantae</taxon>
        <taxon>Streptophyta</taxon>
        <taxon>Embryophyta</taxon>
        <taxon>Tracheophyta</taxon>
        <taxon>Spermatophyta</taxon>
        <taxon>Magnoliopsida</taxon>
        <taxon>eudicotyledons</taxon>
        <taxon>Gunneridae</taxon>
        <taxon>Pentapetalae</taxon>
        <taxon>rosids</taxon>
        <taxon>Vitales</taxon>
        <taxon>Vitaceae</taxon>
        <taxon>Viteae</taxon>
        <taxon>Vitis</taxon>
    </lineage>
</organism>
<dbReference type="InterPro" id="IPR043502">
    <property type="entry name" value="DNA/RNA_pol_sf"/>
</dbReference>
<dbReference type="Pfam" id="PF00078">
    <property type="entry name" value="RVT_1"/>
    <property type="match status" value="1"/>
</dbReference>
<sequence length="748" mass="85704">MAVAKSLVDYRRGDSSKPKPPSKGNQPKVGEIRDREATLLRKDQDYPKRKALNAMIEEKEKEGDAQVGSLQLLNALKVKSMPKMPQSKGLMYVEALVNGKATKALMDTSATHNFVSKDEAKRLELQASKEGGWLKQVDFIVAPMDDFKMVLGMDFLQKVKVVPLPFLRSMAILEEEKLCMVVPTITERIPPRREEDHKIELEPGAKPPAMGPYRMAPPELEELRRQLKELLDVGFIQPSKAPYGASVLFQKKHDGSLRMCIDYRALNKVTVKNKYPIPLIADLFNQLGRAVMPFGLTNAPAKFCTHMNKIFHPYLDKFVVVYLDDIVIYSSILKEHVEHLRKVFKILRQNDLYVKKEKCSFAKEKCSFAKEEVSFLRHRIKDGKLMMDDSKVKAIQEWDPPTKVPQLRSFLGLVNYYQRFIKGYSTRAAPLTDFLKKNKAWEWDERCQQAFEDLKKTVTEESVLALPDHTKGFEVHIDASGFAIGESLCKIGIRSPSRVFNYTLKYKPGSANHAADALSRKAELTSMISQPQGDIMDLLREELQHDPVAKSLIALAHEGKTKRFWVEDDLLYTKGRRLYVPKWENIRRNMIKECHDTKWVGQQRTGHYLSQLTTGLKYGMTLRPMPIGTLPIAERPWDNVTMDFIIELPKSENNGSIIVVVDRFSKYATFIAALTDCIAEGTTRLFLKHVVKYWGLLKFIISDHDPRFIGKFWTELFKLMGSELHFSTSFHPQTDGQTERVNVLLELY</sequence>
<keyword evidence="5" id="KW-0511">Multifunctional enzyme</keyword>
<dbReference type="Gene3D" id="3.10.10.10">
    <property type="entry name" value="HIV Type 1 Reverse Transcriptase, subunit A, domain 1"/>
    <property type="match status" value="1"/>
</dbReference>
<dbReference type="Pfam" id="PF17919">
    <property type="entry name" value="RT_RNaseH_2"/>
    <property type="match status" value="1"/>
</dbReference>
<dbReference type="InterPro" id="IPR050951">
    <property type="entry name" value="Retrovirus_Pol_polyprotein"/>
</dbReference>
<dbReference type="InterPro" id="IPR021109">
    <property type="entry name" value="Peptidase_aspartic_dom_sf"/>
</dbReference>
<evidence type="ECO:0000313" key="9">
    <source>
        <dbReference type="Proteomes" id="UP000288805"/>
    </source>
</evidence>
<dbReference type="SUPFAM" id="SSF50630">
    <property type="entry name" value="Acid proteases"/>
    <property type="match status" value="1"/>
</dbReference>
<dbReference type="PANTHER" id="PTHR37984">
    <property type="entry name" value="PROTEIN CBG26694"/>
    <property type="match status" value="1"/>
</dbReference>
<dbReference type="Gene3D" id="3.30.70.270">
    <property type="match status" value="2"/>
</dbReference>
<keyword evidence="4" id="KW-0378">Hydrolase</keyword>
<dbReference type="SUPFAM" id="SSF56672">
    <property type="entry name" value="DNA/RNA polymerases"/>
    <property type="match status" value="1"/>
</dbReference>
<reference evidence="8 9" key="1">
    <citation type="journal article" date="2018" name="PLoS Genet.">
        <title>Population sequencing reveals clonal diversity and ancestral inbreeding in the grapevine cultivar Chardonnay.</title>
        <authorList>
            <person name="Roach M.J."/>
            <person name="Johnson D.L."/>
            <person name="Bohlmann J."/>
            <person name="van Vuuren H.J."/>
            <person name="Jones S.J."/>
            <person name="Pretorius I.S."/>
            <person name="Schmidt S.A."/>
            <person name="Borneman A.R."/>
        </authorList>
    </citation>
    <scope>NUCLEOTIDE SEQUENCE [LARGE SCALE GENOMIC DNA]</scope>
    <source>
        <strain evidence="9">cv. Chardonnay</strain>
        <tissue evidence="8">Leaf</tissue>
    </source>
</reference>
<dbReference type="PROSITE" id="PS50994">
    <property type="entry name" value="INTEGRASE"/>
    <property type="match status" value="1"/>
</dbReference>
<gene>
    <name evidence="8" type="primary">TY3B-I_585</name>
    <name evidence="8" type="ORF">CK203_109623</name>
</gene>
<dbReference type="EMBL" id="QGNW01002327">
    <property type="protein sequence ID" value="RVW20924.1"/>
    <property type="molecule type" value="Genomic_DNA"/>
</dbReference>
<evidence type="ECO:0000256" key="2">
    <source>
        <dbReference type="ARBA" id="ARBA00022695"/>
    </source>
</evidence>
<evidence type="ECO:0000313" key="8">
    <source>
        <dbReference type="EMBL" id="RVW20924.1"/>
    </source>
</evidence>
<keyword evidence="1" id="KW-0808">Transferase</keyword>
<evidence type="ECO:0000256" key="6">
    <source>
        <dbReference type="SAM" id="MobiDB-lite"/>
    </source>
</evidence>
<accession>A0A438CCE7</accession>
<dbReference type="GO" id="GO:0016779">
    <property type="term" value="F:nucleotidyltransferase activity"/>
    <property type="evidence" value="ECO:0007669"/>
    <property type="project" value="UniProtKB-KW"/>
</dbReference>
<dbReference type="Gene3D" id="2.40.70.10">
    <property type="entry name" value="Acid Proteases"/>
    <property type="match status" value="1"/>
</dbReference>
<evidence type="ECO:0000259" key="7">
    <source>
        <dbReference type="PROSITE" id="PS50994"/>
    </source>
</evidence>
<evidence type="ECO:0000256" key="3">
    <source>
        <dbReference type="ARBA" id="ARBA00022722"/>
    </source>
</evidence>
<dbReference type="InterPro" id="IPR043128">
    <property type="entry name" value="Rev_trsase/Diguanyl_cyclase"/>
</dbReference>
<dbReference type="InterPro" id="IPR036397">
    <property type="entry name" value="RNaseH_sf"/>
</dbReference>
<dbReference type="Gene3D" id="3.30.420.10">
    <property type="entry name" value="Ribonuclease H-like superfamily/Ribonuclease H"/>
    <property type="match status" value="1"/>
</dbReference>
<dbReference type="Proteomes" id="UP000288805">
    <property type="component" value="Unassembled WGS sequence"/>
</dbReference>
<dbReference type="InterPro" id="IPR012337">
    <property type="entry name" value="RNaseH-like_sf"/>
</dbReference>
<feature type="compositionally biased region" description="Basic and acidic residues" evidence="6">
    <location>
        <begin position="8"/>
        <end position="17"/>
    </location>
</feature>
<dbReference type="InterPro" id="IPR001584">
    <property type="entry name" value="Integrase_cat-core"/>
</dbReference>
<feature type="region of interest" description="Disordered" evidence="6">
    <location>
        <begin position="1"/>
        <end position="45"/>
    </location>
</feature>
<dbReference type="PANTHER" id="PTHR37984:SF5">
    <property type="entry name" value="PROTEIN NYNRIN-LIKE"/>
    <property type="match status" value="1"/>
</dbReference>
<dbReference type="InterPro" id="IPR000477">
    <property type="entry name" value="RT_dom"/>
</dbReference>
<keyword evidence="4" id="KW-0255">Endonuclease</keyword>
<dbReference type="CDD" id="cd01647">
    <property type="entry name" value="RT_LTR"/>
    <property type="match status" value="1"/>
</dbReference>
<dbReference type="GO" id="GO:0003676">
    <property type="term" value="F:nucleic acid binding"/>
    <property type="evidence" value="ECO:0007669"/>
    <property type="project" value="InterPro"/>
</dbReference>
<keyword evidence="2" id="KW-0548">Nucleotidyltransferase</keyword>
<protein>
    <submittedName>
        <fullName evidence="8">Transposon Ty3-I Gag-Pol polyprotein</fullName>
    </submittedName>
</protein>
<feature type="compositionally biased region" description="Basic and acidic residues" evidence="6">
    <location>
        <begin position="30"/>
        <end position="45"/>
    </location>
</feature>
<dbReference type="GO" id="GO:0004519">
    <property type="term" value="F:endonuclease activity"/>
    <property type="evidence" value="ECO:0007669"/>
    <property type="project" value="UniProtKB-KW"/>
</dbReference>
<keyword evidence="3" id="KW-0540">Nuclease</keyword>
<dbReference type="FunFam" id="3.30.70.270:FF:000026">
    <property type="entry name" value="Transposon Ty3-G Gag-Pol polyprotein"/>
    <property type="match status" value="1"/>
</dbReference>
<dbReference type="FunFam" id="3.30.70.270:FF:000003">
    <property type="entry name" value="Transposon Ty3-G Gag-Pol polyprotein"/>
    <property type="match status" value="1"/>
</dbReference>
<feature type="domain" description="Integrase catalytic" evidence="7">
    <location>
        <begin position="632"/>
        <end position="748"/>
    </location>
</feature>
<evidence type="ECO:0000256" key="4">
    <source>
        <dbReference type="ARBA" id="ARBA00022759"/>
    </source>
</evidence>
<evidence type="ECO:0000256" key="1">
    <source>
        <dbReference type="ARBA" id="ARBA00022679"/>
    </source>
</evidence>
<dbReference type="AlphaFoldDB" id="A0A438CCE7"/>
<evidence type="ECO:0000256" key="5">
    <source>
        <dbReference type="ARBA" id="ARBA00023268"/>
    </source>
</evidence>
<proteinExistence type="predicted"/>
<dbReference type="CDD" id="cd00303">
    <property type="entry name" value="retropepsin_like"/>
    <property type="match status" value="1"/>
</dbReference>